<name>A0A6M0IID4_9BACT</name>
<accession>A0A6M0IID4</accession>
<evidence type="ECO:0000313" key="2">
    <source>
        <dbReference type="Proteomes" id="UP000477386"/>
    </source>
</evidence>
<evidence type="ECO:0000313" key="1">
    <source>
        <dbReference type="EMBL" id="NEU67455.1"/>
    </source>
</evidence>
<proteinExistence type="predicted"/>
<dbReference type="Proteomes" id="UP000477386">
    <property type="component" value="Unassembled WGS sequence"/>
</dbReference>
<protein>
    <recommendedName>
        <fullName evidence="3">Lipocalin-like domain-containing protein</fullName>
    </recommendedName>
</protein>
<keyword evidence="2" id="KW-1185">Reference proteome</keyword>
<dbReference type="EMBL" id="JAAGNZ010000001">
    <property type="protein sequence ID" value="NEU67455.1"/>
    <property type="molecule type" value="Genomic_DNA"/>
</dbReference>
<comment type="caution">
    <text evidence="1">The sequence shown here is derived from an EMBL/GenBank/DDBJ whole genome shotgun (WGS) entry which is preliminary data.</text>
</comment>
<dbReference type="RefSeq" id="WP_164037467.1">
    <property type="nucleotide sequence ID" value="NZ_JAAGNZ010000001.1"/>
</dbReference>
<organism evidence="1 2">
    <name type="scientific">Spirosoma agri</name>
    <dbReference type="NCBI Taxonomy" id="1987381"/>
    <lineage>
        <taxon>Bacteria</taxon>
        <taxon>Pseudomonadati</taxon>
        <taxon>Bacteroidota</taxon>
        <taxon>Cytophagia</taxon>
        <taxon>Cytophagales</taxon>
        <taxon>Cytophagaceae</taxon>
        <taxon>Spirosoma</taxon>
    </lineage>
</organism>
<sequence>MPPALNRNLVGTWHYKATSGLIDGAPTTGSLRFKPDGTVDDPDQVLGSNQQQSSGSIIAKLYTVSNESVAIRLATKDQIVAIIFLNVDANTCDKITLRPAYDQSGNYIELTDKAN</sequence>
<evidence type="ECO:0008006" key="3">
    <source>
        <dbReference type="Google" id="ProtNLM"/>
    </source>
</evidence>
<reference evidence="1 2" key="1">
    <citation type="submission" date="2020-02" db="EMBL/GenBank/DDBJ databases">
        <title>Draft genome sequence of two Spirosoma agri KCTC 52727 and Spirosoma terrae KCTC 52035.</title>
        <authorList>
            <person name="Rojas J."/>
            <person name="Ambika Manirajan B."/>
            <person name="Ratering S."/>
            <person name="Suarez C."/>
            <person name="Schnell S."/>
        </authorList>
    </citation>
    <scope>NUCLEOTIDE SEQUENCE [LARGE SCALE GENOMIC DNA]</scope>
    <source>
        <strain evidence="1 2">KCTC 52727</strain>
    </source>
</reference>
<gene>
    <name evidence="1" type="ORF">GK091_11230</name>
</gene>
<dbReference type="AlphaFoldDB" id="A0A6M0IID4"/>